<keyword evidence="1" id="KW-0472">Membrane</keyword>
<proteinExistence type="predicted"/>
<dbReference type="Proteomes" id="UP001300692">
    <property type="component" value="Unassembled WGS sequence"/>
</dbReference>
<sequence>MKILHDISKRNALILILGMLVGIAVIGQPIAKEYIKHHQCCELKKESSDEKQEDRSNEQEEISALEAVAPAAQIQVTSIDYDLLDTEIIFRDFVSNFNHDFVEKLPQKLLRVLFNFIISPNAP</sequence>
<evidence type="ECO:0000313" key="2">
    <source>
        <dbReference type="EMBL" id="MCV9387725.1"/>
    </source>
</evidence>
<dbReference type="EMBL" id="JAOYOD010000001">
    <property type="protein sequence ID" value="MCV9387725.1"/>
    <property type="molecule type" value="Genomic_DNA"/>
</dbReference>
<keyword evidence="3" id="KW-1185">Reference proteome</keyword>
<reference evidence="2 3" key="1">
    <citation type="submission" date="2022-10" db="EMBL/GenBank/DDBJ databases">
        <title>Comparative genomics and taxonomic characterization of three novel marine species of genus Reichenbachiella exhibiting antioxidant and polysaccharide degradation activities.</title>
        <authorList>
            <person name="Muhammad N."/>
            <person name="Lee Y.-J."/>
            <person name="Ko J."/>
            <person name="Kim S.-G."/>
        </authorList>
    </citation>
    <scope>NUCLEOTIDE SEQUENCE [LARGE SCALE GENOMIC DNA]</scope>
    <source>
        <strain evidence="2 3">ABR2-5</strain>
    </source>
</reference>
<keyword evidence="1" id="KW-0812">Transmembrane</keyword>
<protein>
    <submittedName>
        <fullName evidence="2">Uncharacterized protein</fullName>
    </submittedName>
</protein>
<feature type="transmembrane region" description="Helical" evidence="1">
    <location>
        <begin position="12"/>
        <end position="31"/>
    </location>
</feature>
<gene>
    <name evidence="2" type="ORF">N7U62_13670</name>
</gene>
<keyword evidence="1" id="KW-1133">Transmembrane helix</keyword>
<accession>A0ABT3CVK2</accession>
<organism evidence="2 3">
    <name type="scientific">Reichenbachiella ulvae</name>
    <dbReference type="NCBI Taxonomy" id="2980104"/>
    <lineage>
        <taxon>Bacteria</taxon>
        <taxon>Pseudomonadati</taxon>
        <taxon>Bacteroidota</taxon>
        <taxon>Cytophagia</taxon>
        <taxon>Cytophagales</taxon>
        <taxon>Reichenbachiellaceae</taxon>
        <taxon>Reichenbachiella</taxon>
    </lineage>
</organism>
<comment type="caution">
    <text evidence="2">The sequence shown here is derived from an EMBL/GenBank/DDBJ whole genome shotgun (WGS) entry which is preliminary data.</text>
</comment>
<evidence type="ECO:0000256" key="1">
    <source>
        <dbReference type="SAM" id="Phobius"/>
    </source>
</evidence>
<name>A0ABT3CVK2_9BACT</name>
<dbReference type="RefSeq" id="WP_264138545.1">
    <property type="nucleotide sequence ID" value="NZ_JAOYOD010000001.1"/>
</dbReference>
<evidence type="ECO:0000313" key="3">
    <source>
        <dbReference type="Proteomes" id="UP001300692"/>
    </source>
</evidence>